<dbReference type="InterPro" id="IPR009057">
    <property type="entry name" value="Homeodomain-like_sf"/>
</dbReference>
<dbReference type="EMBL" id="CP007139">
    <property type="protein sequence ID" value="AIE84589.1"/>
    <property type="molecule type" value="Genomic_DNA"/>
</dbReference>
<dbReference type="PRINTS" id="PR00455">
    <property type="entry name" value="HTHTETR"/>
</dbReference>
<dbReference type="InterPro" id="IPR049445">
    <property type="entry name" value="TetR_SbtR-like_C"/>
</dbReference>
<evidence type="ECO:0000259" key="5">
    <source>
        <dbReference type="PROSITE" id="PS50977"/>
    </source>
</evidence>
<dbReference type="Pfam" id="PF00440">
    <property type="entry name" value="TetR_N"/>
    <property type="match status" value="1"/>
</dbReference>
<dbReference type="Gene3D" id="1.10.357.10">
    <property type="entry name" value="Tetracycline Repressor, domain 2"/>
    <property type="match status" value="1"/>
</dbReference>
<dbReference type="AlphaFoldDB" id="A0A068NSM3"/>
<dbReference type="Proteomes" id="UP000027982">
    <property type="component" value="Chromosome"/>
</dbReference>
<keyword evidence="3" id="KW-0804">Transcription</keyword>
<keyword evidence="1" id="KW-0805">Transcription regulation</keyword>
<sequence length="187" mass="20803">MQKKPRADAIRNRERLLEIARESFAEMGDAVTFDEIASRSGLGVGTLYRHFPNREALAEAVYLAEHQRLVEAAKEFEATLSPVEALRAWLRMFVELLATKRAMKESLNAFFDQKPDVYSAVRNLAGETISRLVKSAEEAREIKPGIDPTDLLRALVGISTASTGPEWRDSALKMVDLLVAGMVAEAR</sequence>
<feature type="domain" description="HTH tetR-type" evidence="5">
    <location>
        <begin position="10"/>
        <end position="69"/>
    </location>
</feature>
<feature type="DNA-binding region" description="H-T-H motif" evidence="4">
    <location>
        <begin position="32"/>
        <end position="51"/>
    </location>
</feature>
<dbReference type="SUPFAM" id="SSF48498">
    <property type="entry name" value="Tetracyclin repressor-like, C-terminal domain"/>
    <property type="match status" value="1"/>
</dbReference>
<dbReference type="GO" id="GO:0003700">
    <property type="term" value="F:DNA-binding transcription factor activity"/>
    <property type="evidence" value="ECO:0007669"/>
    <property type="project" value="TreeGrafter"/>
</dbReference>
<dbReference type="HOGENOM" id="CLU_069356_17_1_0"/>
<evidence type="ECO:0000256" key="4">
    <source>
        <dbReference type="PROSITE-ProRule" id="PRU00335"/>
    </source>
</evidence>
<evidence type="ECO:0000313" key="7">
    <source>
        <dbReference type="Proteomes" id="UP000027982"/>
    </source>
</evidence>
<name>A0A068NSM3_FIMGI</name>
<evidence type="ECO:0000256" key="1">
    <source>
        <dbReference type="ARBA" id="ARBA00023015"/>
    </source>
</evidence>
<evidence type="ECO:0000313" key="6">
    <source>
        <dbReference type="EMBL" id="AIE84589.1"/>
    </source>
</evidence>
<dbReference type="GO" id="GO:0000976">
    <property type="term" value="F:transcription cis-regulatory region binding"/>
    <property type="evidence" value="ECO:0007669"/>
    <property type="project" value="TreeGrafter"/>
</dbReference>
<dbReference type="eggNOG" id="COG1309">
    <property type="taxonomic scope" value="Bacteria"/>
</dbReference>
<dbReference type="Pfam" id="PF21597">
    <property type="entry name" value="TetR_C_43"/>
    <property type="match status" value="1"/>
</dbReference>
<dbReference type="InterPro" id="IPR036271">
    <property type="entry name" value="Tet_transcr_reg_TetR-rel_C_sf"/>
</dbReference>
<dbReference type="KEGG" id="fgi:OP10G_1221"/>
<dbReference type="SUPFAM" id="SSF46689">
    <property type="entry name" value="Homeodomain-like"/>
    <property type="match status" value="1"/>
</dbReference>
<evidence type="ECO:0000256" key="2">
    <source>
        <dbReference type="ARBA" id="ARBA00023125"/>
    </source>
</evidence>
<dbReference type="PANTHER" id="PTHR30055">
    <property type="entry name" value="HTH-TYPE TRANSCRIPTIONAL REGULATOR RUTR"/>
    <property type="match status" value="1"/>
</dbReference>
<dbReference type="InterPro" id="IPR050109">
    <property type="entry name" value="HTH-type_TetR-like_transc_reg"/>
</dbReference>
<dbReference type="STRING" id="661478.OP10G_1221"/>
<dbReference type="PROSITE" id="PS50977">
    <property type="entry name" value="HTH_TETR_2"/>
    <property type="match status" value="1"/>
</dbReference>
<evidence type="ECO:0000256" key="3">
    <source>
        <dbReference type="ARBA" id="ARBA00023163"/>
    </source>
</evidence>
<keyword evidence="2 4" id="KW-0238">DNA-binding</keyword>
<dbReference type="InterPro" id="IPR001647">
    <property type="entry name" value="HTH_TetR"/>
</dbReference>
<protein>
    <submittedName>
        <fullName evidence="6">TetR family transcriptional regulator</fullName>
    </submittedName>
</protein>
<dbReference type="PANTHER" id="PTHR30055:SF234">
    <property type="entry name" value="HTH-TYPE TRANSCRIPTIONAL REGULATOR BETI"/>
    <property type="match status" value="1"/>
</dbReference>
<dbReference type="OrthoDB" id="9795011at2"/>
<proteinExistence type="predicted"/>
<accession>A0A068NSM3</accession>
<keyword evidence="7" id="KW-1185">Reference proteome</keyword>
<reference evidence="6 7" key="1">
    <citation type="journal article" date="2014" name="PLoS ONE">
        <title>The first complete genome sequence of the class fimbriimonadia in the phylum armatimonadetes.</title>
        <authorList>
            <person name="Hu Z.Y."/>
            <person name="Wang Y.Z."/>
            <person name="Im W.T."/>
            <person name="Wang S.Y."/>
            <person name="Zhao G.P."/>
            <person name="Zheng H.J."/>
            <person name="Quan Z.X."/>
        </authorList>
    </citation>
    <scope>NUCLEOTIDE SEQUENCE [LARGE SCALE GENOMIC DNA]</scope>
    <source>
        <strain evidence="6">Gsoil 348</strain>
    </source>
</reference>
<organism evidence="6 7">
    <name type="scientific">Fimbriimonas ginsengisoli Gsoil 348</name>
    <dbReference type="NCBI Taxonomy" id="661478"/>
    <lineage>
        <taxon>Bacteria</taxon>
        <taxon>Bacillati</taxon>
        <taxon>Armatimonadota</taxon>
        <taxon>Fimbriimonadia</taxon>
        <taxon>Fimbriimonadales</taxon>
        <taxon>Fimbriimonadaceae</taxon>
        <taxon>Fimbriimonas</taxon>
    </lineage>
</organism>
<dbReference type="RefSeq" id="WP_025226784.1">
    <property type="nucleotide sequence ID" value="NZ_CP007139.1"/>
</dbReference>
<gene>
    <name evidence="6" type="ORF">OP10G_1221</name>
</gene>